<comment type="caution">
    <text evidence="2">The sequence shown here is derived from an EMBL/GenBank/DDBJ whole genome shotgun (WGS) entry which is preliminary data.</text>
</comment>
<dbReference type="EMBL" id="JALLAZ020000477">
    <property type="protein sequence ID" value="KAL3794346.1"/>
    <property type="molecule type" value="Genomic_DNA"/>
</dbReference>
<dbReference type="Proteomes" id="UP001530315">
    <property type="component" value="Unassembled WGS sequence"/>
</dbReference>
<evidence type="ECO:0000256" key="1">
    <source>
        <dbReference type="SAM" id="MobiDB-lite"/>
    </source>
</evidence>
<gene>
    <name evidence="2" type="ORF">ACHAW5_009906</name>
</gene>
<evidence type="ECO:0000313" key="3">
    <source>
        <dbReference type="Proteomes" id="UP001530315"/>
    </source>
</evidence>
<keyword evidence="3" id="KW-1185">Reference proteome</keyword>
<evidence type="ECO:0000313" key="2">
    <source>
        <dbReference type="EMBL" id="KAL3794346.1"/>
    </source>
</evidence>
<sequence>MRDDDGRRVGDDAAIAAGEFVPRRLRRRISTGISNPGKIIKVMRLIIATDRLWATVVDVIDGRRRDGNDGDDGETGTILVPSSSSSYAKDNVIMARRRDGPPVGSS</sequence>
<reference evidence="2 3" key="1">
    <citation type="submission" date="2024-10" db="EMBL/GenBank/DDBJ databases">
        <title>Updated reference genomes for cyclostephanoid diatoms.</title>
        <authorList>
            <person name="Roberts W.R."/>
            <person name="Alverson A.J."/>
        </authorList>
    </citation>
    <scope>NUCLEOTIDE SEQUENCE [LARGE SCALE GENOMIC DNA]</scope>
    <source>
        <strain evidence="2 3">AJA276-08</strain>
    </source>
</reference>
<proteinExistence type="predicted"/>
<dbReference type="AlphaFoldDB" id="A0ABD3Q4B2"/>
<feature type="region of interest" description="Disordered" evidence="1">
    <location>
        <begin position="63"/>
        <end position="106"/>
    </location>
</feature>
<organism evidence="2 3">
    <name type="scientific">Stephanodiscus triporus</name>
    <dbReference type="NCBI Taxonomy" id="2934178"/>
    <lineage>
        <taxon>Eukaryota</taxon>
        <taxon>Sar</taxon>
        <taxon>Stramenopiles</taxon>
        <taxon>Ochrophyta</taxon>
        <taxon>Bacillariophyta</taxon>
        <taxon>Coscinodiscophyceae</taxon>
        <taxon>Thalassiosirophycidae</taxon>
        <taxon>Stephanodiscales</taxon>
        <taxon>Stephanodiscaceae</taxon>
        <taxon>Stephanodiscus</taxon>
    </lineage>
</organism>
<protein>
    <submittedName>
        <fullName evidence="2">Uncharacterized protein</fullName>
    </submittedName>
</protein>
<name>A0ABD3Q4B2_9STRA</name>
<accession>A0ABD3Q4B2</accession>